<protein>
    <submittedName>
        <fullName evidence="2">DDE-1 domain-containing protein</fullName>
    </submittedName>
</protein>
<keyword evidence="1" id="KW-1185">Reference proteome</keyword>
<accession>A0A915ME51</accession>
<dbReference type="AlphaFoldDB" id="A0A915ME51"/>
<evidence type="ECO:0000313" key="2">
    <source>
        <dbReference type="WBParaSite" id="scaffold3722_cov158.g7020"/>
    </source>
</evidence>
<sequence>MEENYSEDGDSSSSNVDVCELAEQMPEAVLKRKADSVLSWCGKSWMDNELIAEYLEKIPDISWNAPFKSKIMNLYSEWMFHGDKPTTSGGNLKAPQMDIYLQWIVDAWDSLSKDIIEKSFISCGVTQEDGGKLDNQIHPDGAIPNGLELLKLFS</sequence>
<reference evidence="2" key="1">
    <citation type="submission" date="2022-11" db="UniProtKB">
        <authorList>
            <consortium name="WormBaseParasite"/>
        </authorList>
    </citation>
    <scope>IDENTIFICATION</scope>
</reference>
<dbReference type="WBParaSite" id="scaffold3722_cov158.g7020">
    <property type="protein sequence ID" value="scaffold3722_cov158.g7020"/>
    <property type="gene ID" value="scaffold3722_cov158.g7020"/>
</dbReference>
<proteinExistence type="predicted"/>
<dbReference type="Proteomes" id="UP000887561">
    <property type="component" value="Unplaced"/>
</dbReference>
<name>A0A915ME51_MELJA</name>
<evidence type="ECO:0000313" key="1">
    <source>
        <dbReference type="Proteomes" id="UP000887561"/>
    </source>
</evidence>
<organism evidence="1 2">
    <name type="scientific">Meloidogyne javanica</name>
    <name type="common">Root-knot nematode worm</name>
    <dbReference type="NCBI Taxonomy" id="6303"/>
    <lineage>
        <taxon>Eukaryota</taxon>
        <taxon>Metazoa</taxon>
        <taxon>Ecdysozoa</taxon>
        <taxon>Nematoda</taxon>
        <taxon>Chromadorea</taxon>
        <taxon>Rhabditida</taxon>
        <taxon>Tylenchina</taxon>
        <taxon>Tylenchomorpha</taxon>
        <taxon>Tylenchoidea</taxon>
        <taxon>Meloidogynidae</taxon>
        <taxon>Meloidogyninae</taxon>
        <taxon>Meloidogyne</taxon>
        <taxon>Meloidogyne incognita group</taxon>
    </lineage>
</organism>